<proteinExistence type="predicted"/>
<keyword evidence="1" id="KW-0812">Transmembrane</keyword>
<feature type="transmembrane region" description="Helical" evidence="1">
    <location>
        <begin position="212"/>
        <end position="235"/>
    </location>
</feature>
<dbReference type="Proteomes" id="UP000030004">
    <property type="component" value="Unassembled WGS sequence"/>
</dbReference>
<feature type="transmembrane region" description="Helical" evidence="1">
    <location>
        <begin position="87"/>
        <end position="105"/>
    </location>
</feature>
<dbReference type="InterPro" id="IPR003675">
    <property type="entry name" value="Rce1/LyrA-like_dom"/>
</dbReference>
<name>A0A0A0EEV3_9RHOB</name>
<dbReference type="AlphaFoldDB" id="A0A0A0EEV3"/>
<dbReference type="GO" id="GO:0004175">
    <property type="term" value="F:endopeptidase activity"/>
    <property type="evidence" value="ECO:0007669"/>
    <property type="project" value="UniProtKB-ARBA"/>
</dbReference>
<sequence>MALLAWVAITFVGAKVLLPGERTLDEIVTEGIAWQIVLAGAILVGVILWRRWRDIGFRAPEPGTLKLLWLPMLMVLLQFSWALLFGLPATTVILLVLLNTFFVGFSEETMFRGLLYRAVRGHVRIWPAILLVSAAFGSVHVLNGFITGEFAGAAMQATMAACSGLLLMAIFLRTGSLWVAIIYHALWDAATFLLSLGASAHNTGAETAATTGGLATFILPLVMVLPNLLYALWLLRHVHREVPPGDQMPG</sequence>
<dbReference type="InterPro" id="IPR052710">
    <property type="entry name" value="CAAX_protease"/>
</dbReference>
<protein>
    <recommendedName>
        <fullName evidence="2">CAAX prenyl protease 2/Lysostaphin resistance protein A-like domain-containing protein</fullName>
    </recommendedName>
</protein>
<evidence type="ECO:0000313" key="3">
    <source>
        <dbReference type="EMBL" id="KGM48909.1"/>
    </source>
</evidence>
<feature type="domain" description="CAAX prenyl protease 2/Lysostaphin resistance protein A-like" evidence="2">
    <location>
        <begin position="92"/>
        <end position="189"/>
    </location>
</feature>
<reference evidence="3 4" key="1">
    <citation type="journal article" date="2015" name="Antonie Van Leeuwenhoek">
        <title>Pseudooceanicola atlanticus gen. nov. sp. nov., isolated from surface seawater of the Atlantic Ocean and reclassification of Oceanicola batsensis, Oceanicola marinus, Oceanicola nitratireducens, Oceanicola nanhaiensis, Oceanicola antarcticus and Oceanicola flagellatus, as Pseudooceanicola batsensis comb. nov., Pseudooceanicola marinus comb. nov., Pseudooceanicola nitratireducens comb. nov., Pseudooceanicola nanhaiensis comb. nov., Pseudooceanicola antarcticus comb. nov., and Pseudooceanicola flagellatus comb. nov.</title>
        <authorList>
            <person name="Lai Q."/>
            <person name="Li G."/>
            <person name="Liu X."/>
            <person name="Du Y."/>
            <person name="Sun F."/>
            <person name="Shao Z."/>
        </authorList>
    </citation>
    <scope>NUCLEOTIDE SEQUENCE [LARGE SCALE GENOMIC DNA]</scope>
    <source>
        <strain evidence="3 4">22II-s11g</strain>
    </source>
</reference>
<keyword evidence="4" id="KW-1185">Reference proteome</keyword>
<organism evidence="3 4">
    <name type="scientific">Pseudooceanicola atlanticus</name>
    <dbReference type="NCBI Taxonomy" id="1461694"/>
    <lineage>
        <taxon>Bacteria</taxon>
        <taxon>Pseudomonadati</taxon>
        <taxon>Pseudomonadota</taxon>
        <taxon>Alphaproteobacteria</taxon>
        <taxon>Rhodobacterales</taxon>
        <taxon>Paracoccaceae</taxon>
        <taxon>Pseudooceanicola</taxon>
    </lineage>
</organism>
<evidence type="ECO:0000259" key="2">
    <source>
        <dbReference type="Pfam" id="PF02517"/>
    </source>
</evidence>
<keyword evidence="1" id="KW-0472">Membrane</keyword>
<dbReference type="STRING" id="1461694.ATO9_09390"/>
<keyword evidence="1" id="KW-1133">Transmembrane helix</keyword>
<feature type="transmembrane region" description="Helical" evidence="1">
    <location>
        <begin position="125"/>
        <end position="146"/>
    </location>
</feature>
<feature type="transmembrane region" description="Helical" evidence="1">
    <location>
        <begin position="177"/>
        <end position="200"/>
    </location>
</feature>
<feature type="transmembrane region" description="Helical" evidence="1">
    <location>
        <begin position="152"/>
        <end position="172"/>
    </location>
</feature>
<dbReference type="GO" id="GO:0080120">
    <property type="term" value="P:CAAX-box protein maturation"/>
    <property type="evidence" value="ECO:0007669"/>
    <property type="project" value="UniProtKB-ARBA"/>
</dbReference>
<dbReference type="Pfam" id="PF02517">
    <property type="entry name" value="Rce1-like"/>
    <property type="match status" value="1"/>
</dbReference>
<feature type="transmembrane region" description="Helical" evidence="1">
    <location>
        <begin position="32"/>
        <end position="52"/>
    </location>
</feature>
<dbReference type="eggNOG" id="COG1266">
    <property type="taxonomic scope" value="Bacteria"/>
</dbReference>
<gene>
    <name evidence="3" type="ORF">ATO9_09390</name>
</gene>
<dbReference type="EMBL" id="AQQX01000003">
    <property type="protein sequence ID" value="KGM48909.1"/>
    <property type="molecule type" value="Genomic_DNA"/>
</dbReference>
<evidence type="ECO:0000256" key="1">
    <source>
        <dbReference type="SAM" id="Phobius"/>
    </source>
</evidence>
<dbReference type="PANTHER" id="PTHR36435">
    <property type="entry name" value="SLR1288 PROTEIN"/>
    <property type="match status" value="1"/>
</dbReference>
<accession>A0A0A0EEV3</accession>
<comment type="caution">
    <text evidence="3">The sequence shown here is derived from an EMBL/GenBank/DDBJ whole genome shotgun (WGS) entry which is preliminary data.</text>
</comment>
<evidence type="ECO:0000313" key="4">
    <source>
        <dbReference type="Proteomes" id="UP000030004"/>
    </source>
</evidence>
<dbReference type="PANTHER" id="PTHR36435:SF1">
    <property type="entry name" value="CAAX AMINO TERMINAL PROTEASE FAMILY PROTEIN"/>
    <property type="match status" value="1"/>
</dbReference>